<dbReference type="Proteomes" id="UP001431209">
    <property type="component" value="Unassembled WGS sequence"/>
</dbReference>
<dbReference type="Gene3D" id="3.40.50.1110">
    <property type="entry name" value="SGNH hydrolase"/>
    <property type="match status" value="1"/>
</dbReference>
<evidence type="ECO:0000313" key="1">
    <source>
        <dbReference type="EMBL" id="KAL0488510.1"/>
    </source>
</evidence>
<protein>
    <recommendedName>
        <fullName evidence="3">DUF4886 domain-containing protein</fullName>
    </recommendedName>
</protein>
<organism evidence="1 2">
    <name type="scientific">Acrasis kona</name>
    <dbReference type="NCBI Taxonomy" id="1008807"/>
    <lineage>
        <taxon>Eukaryota</taxon>
        <taxon>Discoba</taxon>
        <taxon>Heterolobosea</taxon>
        <taxon>Tetramitia</taxon>
        <taxon>Eutetramitia</taxon>
        <taxon>Acrasidae</taxon>
        <taxon>Acrasis</taxon>
    </lineage>
</organism>
<keyword evidence="2" id="KW-1185">Reference proteome</keyword>
<evidence type="ECO:0008006" key="3">
    <source>
        <dbReference type="Google" id="ProtNLM"/>
    </source>
</evidence>
<dbReference type="InterPro" id="IPR036514">
    <property type="entry name" value="SGNH_hydro_sf"/>
</dbReference>
<name>A0AAW2ZGE7_9EUKA</name>
<feature type="non-terminal residue" evidence="1">
    <location>
        <position position="237"/>
    </location>
</feature>
<sequence length="237" mass="27150">MAQIEKRSQDHKKRILFLGNSYIYYNSLDVMFNNMVGGECDIETHTVGGESLCGHSSNEKVKDLLSQKWDFVILQDLSTGPLPEKRKDTIHSLSTFYRPLLIESGTKNVILYQTWGRRRGIESYTYTEMQDELINGYEQFKDCLSLDGNLIVKIAPAGQIRLEIYKQDNDPLDERSTFYQMYTKDDSHPTPLGTYASACAIYSTIYNKSPTSLTFHPQEISQQQANHIQTIAHKVMS</sequence>
<accession>A0AAW2ZGE7</accession>
<dbReference type="SUPFAM" id="SSF52266">
    <property type="entry name" value="SGNH hydrolase"/>
    <property type="match status" value="1"/>
</dbReference>
<evidence type="ECO:0000313" key="2">
    <source>
        <dbReference type="Proteomes" id="UP001431209"/>
    </source>
</evidence>
<reference evidence="1 2" key="1">
    <citation type="submission" date="2024-03" db="EMBL/GenBank/DDBJ databases">
        <title>The Acrasis kona genome and developmental transcriptomes reveal deep origins of eukaryotic multicellular pathways.</title>
        <authorList>
            <person name="Sheikh S."/>
            <person name="Fu C.-J."/>
            <person name="Brown M.W."/>
            <person name="Baldauf S.L."/>
        </authorList>
    </citation>
    <scope>NUCLEOTIDE SEQUENCE [LARGE SCALE GENOMIC DNA]</scope>
    <source>
        <strain evidence="1 2">ATCC MYA-3509</strain>
    </source>
</reference>
<gene>
    <name evidence="1" type="ORF">AKO1_015723</name>
</gene>
<dbReference type="AlphaFoldDB" id="A0AAW2ZGE7"/>
<comment type="caution">
    <text evidence="1">The sequence shown here is derived from an EMBL/GenBank/DDBJ whole genome shotgun (WGS) entry which is preliminary data.</text>
</comment>
<dbReference type="EMBL" id="JAOPGA020001447">
    <property type="protein sequence ID" value="KAL0488510.1"/>
    <property type="molecule type" value="Genomic_DNA"/>
</dbReference>
<proteinExistence type="predicted"/>